<sequence>MSSKQKKNSPGKFKAPLDAQAIKESTMKSQKDMDNLCKMFWESKPYVTDLKVNQELEIKFATIRNSPKILRNDYDNVIKQLLSLGFTSGNMSGEYLLRINNEYLDSDRGTYVMSGVRTEIKGFTAIQQYCKSNDILTMIDSQTYGQSVSMQKKGNVVKNGEKQFPVTFRDFNFRCSYSEEENYNIISRFGLVKDIIDNWVKTKKTFRYLNRVTFTHPDYPVNIDISIVKSSRVKEDNEMERTYTTSEANVFNSDESYEVEIEIDNSRIGPGTNCDSVELMVDKLKKCTKFIMMGLQETTYPISISEQRSVAEEYLKLIKSKSDSTRLFPNNFVGPSSYTLQLNNIVDDVDNEMSVPNIRENYTVTDKADGERRIMYVSKNGKIYLLNTNMKVLFTGAKTNNEKCYHSLLDGEIIFHDKNGKYINLFAGFDIYIKNKIDIRHHKFYVHPDKEEDKLKSRLYELNGFIKELNIVSISNSNSSSPLRVSVKQFYASTEKISIFTGCSTILKKVEDGLFEYNTDGLIFTPSLLGVGSDKIGEAGPLKKVTWSHSFKWKPAQFNTIDFMVTTSKDDNGKDLKHTVFESGVNAATTNQYKQYKTIILRCGFDEKVHGYINPCQDVLDDNLPEYRDGDKDAETGYNPQQFFPTDPYDASGGICNIMLRKDTAGNEQMYTEENEVMEDNTIVEFRYDTSRESGWRWIPLRVRYDKTSELRRGLPNFGNAYHVANSNWHSIHNPITEEMIMTGRDIPKDDRNDDVYYNRTSSVSYTRGLRDFHNLYVKMLLITSVARKGDTLIDFACGKGGDFSKWIDAKLSFVFGVDLSPDNIENRLDGACARYLSHKKKRKNVPGALFVNGDSSYNIRSGQAMKNEKAKQITSSVFGNSAKDSKLGKGVAKYHSIGEEGFNISSCQFALHYFFKTKHILHRFVANVAECTKIGGYFVGACYDGRKIFNMLKNREEGEEVEMYHKNKKIWGVQKLYGKDEFNDDNTSLGYKIKVYQETINKAFDEYLVNFDYFIRIMENYGFQIIQDQDAADLGFPSGSGLFEELFNDMNKKIKVQPRTKNNYGTAQNMSDNEKEISFKNRYFIFKKTSNVNIDRVVAEEEASEPLSSVIDNISISNKDTKEKTEEKHEKEMENEELDKKITVTESDKPSQSKKKKITVKRPRKLNKSITLQESSSTSK</sequence>
<dbReference type="AlphaFoldDB" id="A0A6C0FBT9"/>
<evidence type="ECO:0000256" key="6">
    <source>
        <dbReference type="SAM" id="MobiDB-lite"/>
    </source>
</evidence>
<feature type="compositionally biased region" description="Basic residues" evidence="6">
    <location>
        <begin position="1153"/>
        <end position="1168"/>
    </location>
</feature>
<dbReference type="GO" id="GO:0004484">
    <property type="term" value="F:mRNA guanylyltransferase activity"/>
    <property type="evidence" value="ECO:0007669"/>
    <property type="project" value="InterPro"/>
</dbReference>
<dbReference type="SUPFAM" id="SSF56091">
    <property type="entry name" value="DNA ligase/mRNA capping enzyme, catalytic domain"/>
    <property type="match status" value="1"/>
</dbReference>
<dbReference type="GO" id="GO:0004482">
    <property type="term" value="F:mRNA 5'-cap (guanine-N7-)-methyltransferase activity"/>
    <property type="evidence" value="ECO:0007669"/>
    <property type="project" value="UniProtKB-EC"/>
</dbReference>
<dbReference type="InterPro" id="IPR012340">
    <property type="entry name" value="NA-bd_OB-fold"/>
</dbReference>
<dbReference type="GO" id="GO:0003723">
    <property type="term" value="F:RNA binding"/>
    <property type="evidence" value="ECO:0007669"/>
    <property type="project" value="UniProtKB-KW"/>
</dbReference>
<dbReference type="Pfam" id="PF01331">
    <property type="entry name" value="mRNA_cap_enzyme"/>
    <property type="match status" value="1"/>
</dbReference>
<dbReference type="InterPro" id="IPR001339">
    <property type="entry name" value="mRNA_cap_enzyme_adenylation"/>
</dbReference>
<protein>
    <recommendedName>
        <fullName evidence="1">mRNA (guanine-N(7))-methyltransferase</fullName>
        <ecNumber evidence="1">2.1.1.56</ecNumber>
    </recommendedName>
</protein>
<evidence type="ECO:0000256" key="2">
    <source>
        <dbReference type="ARBA" id="ARBA00022603"/>
    </source>
</evidence>
<feature type="domain" description="MRNA cap 0 methyltransferase" evidence="7">
    <location>
        <begin position="765"/>
        <end position="1090"/>
    </location>
</feature>
<evidence type="ECO:0000256" key="4">
    <source>
        <dbReference type="ARBA" id="ARBA00022691"/>
    </source>
</evidence>
<dbReference type="Gene3D" id="2.40.50.140">
    <property type="entry name" value="Nucleic acid-binding proteins"/>
    <property type="match status" value="1"/>
</dbReference>
<evidence type="ECO:0000256" key="3">
    <source>
        <dbReference type="ARBA" id="ARBA00022679"/>
    </source>
</evidence>
<dbReference type="EMBL" id="MN738832">
    <property type="protein sequence ID" value="QHT38672.1"/>
    <property type="molecule type" value="Genomic_DNA"/>
</dbReference>
<dbReference type="InterPro" id="IPR029063">
    <property type="entry name" value="SAM-dependent_MTases_sf"/>
</dbReference>
<dbReference type="GO" id="GO:0005524">
    <property type="term" value="F:ATP binding"/>
    <property type="evidence" value="ECO:0007669"/>
    <property type="project" value="InterPro"/>
</dbReference>
<dbReference type="GO" id="GO:0005634">
    <property type="term" value="C:nucleus"/>
    <property type="evidence" value="ECO:0007669"/>
    <property type="project" value="TreeGrafter"/>
</dbReference>
<evidence type="ECO:0000256" key="5">
    <source>
        <dbReference type="ARBA" id="ARBA00022884"/>
    </source>
</evidence>
<reference evidence="8" key="1">
    <citation type="journal article" date="2020" name="Nature">
        <title>Giant virus diversity and host interactions through global metagenomics.</title>
        <authorList>
            <person name="Schulz F."/>
            <person name="Roux S."/>
            <person name="Paez-Espino D."/>
            <person name="Jungbluth S."/>
            <person name="Walsh D.A."/>
            <person name="Denef V.J."/>
            <person name="McMahon K.D."/>
            <person name="Konstantinidis K.T."/>
            <person name="Eloe-Fadrosh E.A."/>
            <person name="Kyrpides N.C."/>
            <person name="Woyke T."/>
        </authorList>
    </citation>
    <scope>NUCLEOTIDE SEQUENCE</scope>
    <source>
        <strain evidence="8">GVMAG-S-ERX556106-38</strain>
    </source>
</reference>
<dbReference type="Pfam" id="PF03291">
    <property type="entry name" value="mRNA_G-N7_MeTrfase"/>
    <property type="match status" value="1"/>
</dbReference>
<evidence type="ECO:0000256" key="1">
    <source>
        <dbReference type="ARBA" id="ARBA00011926"/>
    </source>
</evidence>
<dbReference type="PANTHER" id="PTHR12189">
    <property type="entry name" value="MRNA GUANINE-7- METHYLTRANSFERASE"/>
    <property type="match status" value="1"/>
</dbReference>
<dbReference type="InterPro" id="IPR039753">
    <property type="entry name" value="RG7MT1"/>
</dbReference>
<dbReference type="EC" id="2.1.1.56" evidence="1"/>
<accession>A0A6C0FBT9</accession>
<evidence type="ECO:0000259" key="7">
    <source>
        <dbReference type="PROSITE" id="PS51562"/>
    </source>
</evidence>
<keyword evidence="3" id="KW-0808">Transferase</keyword>
<dbReference type="SUPFAM" id="SSF53335">
    <property type="entry name" value="S-adenosyl-L-methionine-dependent methyltransferases"/>
    <property type="match status" value="1"/>
</dbReference>
<name>A0A6C0FBT9_9ZZZZ</name>
<dbReference type="SUPFAM" id="SSF50249">
    <property type="entry name" value="Nucleic acid-binding proteins"/>
    <property type="match status" value="1"/>
</dbReference>
<feature type="compositionally biased region" description="Basic and acidic residues" evidence="6">
    <location>
        <begin position="1120"/>
        <end position="1152"/>
    </location>
</feature>
<dbReference type="Gene3D" id="3.40.50.150">
    <property type="entry name" value="Vaccinia Virus protein VP39"/>
    <property type="match status" value="1"/>
</dbReference>
<keyword evidence="5" id="KW-0694">RNA-binding</keyword>
<dbReference type="Gene3D" id="3.30.470.30">
    <property type="entry name" value="DNA ligase/mRNA capping enzyme"/>
    <property type="match status" value="1"/>
</dbReference>
<dbReference type="InterPro" id="IPR004971">
    <property type="entry name" value="mRNA_G-N7_MeTrfase_dom"/>
</dbReference>
<evidence type="ECO:0000313" key="8">
    <source>
        <dbReference type="EMBL" id="QHT38672.1"/>
    </source>
</evidence>
<keyword evidence="4" id="KW-0949">S-adenosyl-L-methionine</keyword>
<dbReference type="PROSITE" id="PS51562">
    <property type="entry name" value="RNA_CAP0_MT"/>
    <property type="match status" value="1"/>
</dbReference>
<feature type="compositionally biased region" description="Polar residues" evidence="6">
    <location>
        <begin position="1169"/>
        <end position="1181"/>
    </location>
</feature>
<feature type="region of interest" description="Disordered" evidence="6">
    <location>
        <begin position="1119"/>
        <end position="1181"/>
    </location>
</feature>
<proteinExistence type="predicted"/>
<keyword evidence="2" id="KW-0489">Methyltransferase</keyword>
<dbReference type="PANTHER" id="PTHR12189:SF2">
    <property type="entry name" value="MRNA CAP GUANINE-N7 METHYLTRANSFERASE"/>
    <property type="match status" value="1"/>
</dbReference>
<organism evidence="8">
    <name type="scientific">viral metagenome</name>
    <dbReference type="NCBI Taxonomy" id="1070528"/>
    <lineage>
        <taxon>unclassified sequences</taxon>
        <taxon>metagenomes</taxon>
        <taxon>organismal metagenomes</taxon>
    </lineage>
</organism>